<dbReference type="Gene3D" id="2.40.128.110">
    <property type="entry name" value="Lipid/polyisoprenoid-binding, YceI-like"/>
    <property type="match status" value="1"/>
</dbReference>
<dbReference type="Pfam" id="PF04264">
    <property type="entry name" value="YceI"/>
    <property type="match status" value="1"/>
</dbReference>
<dbReference type="SMART" id="SM00867">
    <property type="entry name" value="YceI"/>
    <property type="match status" value="1"/>
</dbReference>
<evidence type="ECO:0000259" key="2">
    <source>
        <dbReference type="SMART" id="SM00867"/>
    </source>
</evidence>
<accession>A0A2S9YBC7</accession>
<proteinExistence type="predicted"/>
<organism evidence="3 4">
    <name type="scientific">Enhygromyxa salina</name>
    <dbReference type="NCBI Taxonomy" id="215803"/>
    <lineage>
        <taxon>Bacteria</taxon>
        <taxon>Pseudomonadati</taxon>
        <taxon>Myxococcota</taxon>
        <taxon>Polyangia</taxon>
        <taxon>Nannocystales</taxon>
        <taxon>Nannocystaceae</taxon>
        <taxon>Enhygromyxa</taxon>
    </lineage>
</organism>
<evidence type="ECO:0000313" key="3">
    <source>
        <dbReference type="EMBL" id="PRQ02428.1"/>
    </source>
</evidence>
<sequence length="245" mass="26034">MRRSILLLFAWSLLGCDRPDAGPKSAPEAKQAAEPGERDSPTVDSAAATPEDSEPSSDRAAEAGTDSGAAEAASAEPTTSEALEVDRSQSKVGFAVARATVGHVGHFKQFESKLRLEDGHPVALEINVELGSVAADRKGLTQHLKSPDFFHVDQFPSASFAAERITPKTDAEPGSYEVSGTMRLHGVTQELEFPAAIDVEAERVVGRATLEISAKAFGIDYEGMEAELAEDAVQLEVELVFPRAS</sequence>
<evidence type="ECO:0000313" key="4">
    <source>
        <dbReference type="Proteomes" id="UP000237968"/>
    </source>
</evidence>
<dbReference type="InterPro" id="IPR007372">
    <property type="entry name" value="Lipid/polyisoprenoid-bd_YceI"/>
</dbReference>
<name>A0A2S9YBC7_9BACT</name>
<dbReference type="Proteomes" id="UP000237968">
    <property type="component" value="Unassembled WGS sequence"/>
</dbReference>
<dbReference type="RefSeq" id="WP_106391771.1">
    <property type="nucleotide sequence ID" value="NZ_PVNK01000119.1"/>
</dbReference>
<dbReference type="EMBL" id="PVNK01000119">
    <property type="protein sequence ID" value="PRQ02428.1"/>
    <property type="molecule type" value="Genomic_DNA"/>
</dbReference>
<keyword evidence="4" id="KW-1185">Reference proteome</keyword>
<reference evidence="3 4" key="1">
    <citation type="submission" date="2018-03" db="EMBL/GenBank/DDBJ databases">
        <title>Draft Genome Sequences of the Obligatory Marine Myxobacteria Enhygromyxa salina SWB005.</title>
        <authorList>
            <person name="Poehlein A."/>
            <person name="Moghaddam J.A."/>
            <person name="Harms H."/>
            <person name="Alanjari M."/>
            <person name="Koenig G.M."/>
            <person name="Daniel R."/>
            <person name="Schaeberle T.F."/>
        </authorList>
    </citation>
    <scope>NUCLEOTIDE SEQUENCE [LARGE SCALE GENOMIC DNA]</scope>
    <source>
        <strain evidence="3 4">SWB005</strain>
    </source>
</reference>
<comment type="caution">
    <text evidence="3">The sequence shown here is derived from an EMBL/GenBank/DDBJ whole genome shotgun (WGS) entry which is preliminary data.</text>
</comment>
<evidence type="ECO:0000256" key="1">
    <source>
        <dbReference type="SAM" id="MobiDB-lite"/>
    </source>
</evidence>
<feature type="domain" description="Lipid/polyisoprenoid-binding YceI-like" evidence="2">
    <location>
        <begin position="82"/>
        <end position="242"/>
    </location>
</feature>
<dbReference type="PANTHER" id="PTHR34406">
    <property type="entry name" value="PROTEIN YCEI"/>
    <property type="match status" value="1"/>
</dbReference>
<protein>
    <recommendedName>
        <fullName evidence="2">Lipid/polyisoprenoid-binding YceI-like domain-containing protein</fullName>
    </recommendedName>
</protein>
<dbReference type="SUPFAM" id="SSF101874">
    <property type="entry name" value="YceI-like"/>
    <property type="match status" value="1"/>
</dbReference>
<feature type="compositionally biased region" description="Low complexity" evidence="1">
    <location>
        <begin position="62"/>
        <end position="82"/>
    </location>
</feature>
<feature type="region of interest" description="Disordered" evidence="1">
    <location>
        <begin position="15"/>
        <end position="87"/>
    </location>
</feature>
<dbReference type="PROSITE" id="PS51257">
    <property type="entry name" value="PROKAR_LIPOPROTEIN"/>
    <property type="match status" value="1"/>
</dbReference>
<gene>
    <name evidence="3" type="ORF">ENSA5_23550</name>
</gene>
<dbReference type="InterPro" id="IPR036761">
    <property type="entry name" value="TTHA0802/YceI-like_sf"/>
</dbReference>
<dbReference type="PANTHER" id="PTHR34406:SF1">
    <property type="entry name" value="PROTEIN YCEI"/>
    <property type="match status" value="1"/>
</dbReference>
<dbReference type="OrthoDB" id="9811006at2"/>
<dbReference type="AlphaFoldDB" id="A0A2S9YBC7"/>